<keyword evidence="8" id="KW-1185">Reference proteome</keyword>
<evidence type="ECO:0000259" key="6">
    <source>
        <dbReference type="PROSITE" id="PS50931"/>
    </source>
</evidence>
<feature type="region of interest" description="Disordered" evidence="5">
    <location>
        <begin position="302"/>
        <end position="333"/>
    </location>
</feature>
<organism evidence="7 8">
    <name type="scientific">Inquilinus ginsengisoli</name>
    <dbReference type="NCBI Taxonomy" id="363840"/>
    <lineage>
        <taxon>Bacteria</taxon>
        <taxon>Pseudomonadati</taxon>
        <taxon>Pseudomonadota</taxon>
        <taxon>Alphaproteobacteria</taxon>
        <taxon>Rhodospirillales</taxon>
        <taxon>Rhodospirillaceae</taxon>
        <taxon>Inquilinus</taxon>
    </lineage>
</organism>
<dbReference type="Proteomes" id="UP001262410">
    <property type="component" value="Unassembled WGS sequence"/>
</dbReference>
<dbReference type="GO" id="GO:0003677">
    <property type="term" value="F:DNA binding"/>
    <property type="evidence" value="ECO:0007669"/>
    <property type="project" value="UniProtKB-KW"/>
</dbReference>
<dbReference type="InterPro" id="IPR000847">
    <property type="entry name" value="LysR_HTH_N"/>
</dbReference>
<dbReference type="Pfam" id="PF00126">
    <property type="entry name" value="HTH_1"/>
    <property type="match status" value="1"/>
</dbReference>
<dbReference type="CDD" id="cd08422">
    <property type="entry name" value="PBP2_CrgA_like"/>
    <property type="match status" value="1"/>
</dbReference>
<evidence type="ECO:0000256" key="2">
    <source>
        <dbReference type="ARBA" id="ARBA00023015"/>
    </source>
</evidence>
<reference evidence="7 8" key="1">
    <citation type="submission" date="2023-07" db="EMBL/GenBank/DDBJ databases">
        <title>Sorghum-associated microbial communities from plants grown in Nebraska, USA.</title>
        <authorList>
            <person name="Schachtman D."/>
        </authorList>
    </citation>
    <scope>NUCLEOTIDE SEQUENCE [LARGE SCALE GENOMIC DNA]</scope>
    <source>
        <strain evidence="7 8">584</strain>
    </source>
</reference>
<protein>
    <submittedName>
        <fullName evidence="7">DNA-binding transcriptional LysR family regulator</fullName>
    </submittedName>
</protein>
<dbReference type="InterPro" id="IPR005119">
    <property type="entry name" value="LysR_subst-bd"/>
</dbReference>
<dbReference type="SUPFAM" id="SSF53850">
    <property type="entry name" value="Periplasmic binding protein-like II"/>
    <property type="match status" value="1"/>
</dbReference>
<evidence type="ECO:0000256" key="1">
    <source>
        <dbReference type="ARBA" id="ARBA00009437"/>
    </source>
</evidence>
<dbReference type="PANTHER" id="PTHR30537">
    <property type="entry name" value="HTH-TYPE TRANSCRIPTIONAL REGULATOR"/>
    <property type="match status" value="1"/>
</dbReference>
<dbReference type="Gene3D" id="3.40.190.290">
    <property type="match status" value="1"/>
</dbReference>
<dbReference type="PROSITE" id="PS50931">
    <property type="entry name" value="HTH_LYSR"/>
    <property type="match status" value="1"/>
</dbReference>
<dbReference type="Pfam" id="PF03466">
    <property type="entry name" value="LysR_substrate"/>
    <property type="match status" value="1"/>
</dbReference>
<evidence type="ECO:0000256" key="5">
    <source>
        <dbReference type="SAM" id="MobiDB-lite"/>
    </source>
</evidence>
<comment type="caution">
    <text evidence="7">The sequence shown here is derived from an EMBL/GenBank/DDBJ whole genome shotgun (WGS) entry which is preliminary data.</text>
</comment>
<feature type="domain" description="HTH lysR-type" evidence="6">
    <location>
        <begin position="5"/>
        <end position="62"/>
    </location>
</feature>
<evidence type="ECO:0000313" key="8">
    <source>
        <dbReference type="Proteomes" id="UP001262410"/>
    </source>
</evidence>
<dbReference type="InterPro" id="IPR036388">
    <property type="entry name" value="WH-like_DNA-bd_sf"/>
</dbReference>
<dbReference type="SUPFAM" id="SSF46785">
    <property type="entry name" value="Winged helix' DNA-binding domain"/>
    <property type="match status" value="1"/>
</dbReference>
<dbReference type="RefSeq" id="WP_309794210.1">
    <property type="nucleotide sequence ID" value="NZ_JAVDPW010000004.1"/>
</dbReference>
<name>A0ABU1JMM3_9PROT</name>
<dbReference type="EMBL" id="JAVDPW010000004">
    <property type="protein sequence ID" value="MDR6289866.1"/>
    <property type="molecule type" value="Genomic_DNA"/>
</dbReference>
<keyword evidence="3 7" id="KW-0238">DNA-binding</keyword>
<evidence type="ECO:0000256" key="3">
    <source>
        <dbReference type="ARBA" id="ARBA00023125"/>
    </source>
</evidence>
<dbReference type="InterPro" id="IPR036390">
    <property type="entry name" value="WH_DNA-bd_sf"/>
</dbReference>
<dbReference type="Gene3D" id="1.10.10.10">
    <property type="entry name" value="Winged helix-like DNA-binding domain superfamily/Winged helix DNA-binding domain"/>
    <property type="match status" value="1"/>
</dbReference>
<feature type="compositionally biased region" description="Basic and acidic residues" evidence="5">
    <location>
        <begin position="302"/>
        <end position="316"/>
    </location>
</feature>
<sequence length="333" mass="36407">MSRLPDFEGLAMFAKVAEERSYAGAARALGVSVATVSRAVTRLEDRLGGRLFNRSSRRLALTDFGQGLAERATRIYAEAEEVEHLARATTSRPHGLVRLAVPMSFGLRSVAPILPDFFRRYPEVSVDLHLSDAVADLIGEGFDAALRIAVMEDSSLVARQIVPVRRFIVAAPSYIARHGLPRHPDDLAAHHCLGYAYRAKRDVWRLTNAAGEEATVTPTGPLRVTNVDALLPTLLEGLAIAELPEFIAAEHLAAGRLQAILPGWRLPEGGIYFVTPTARARAAKVDALSDFLISRLSHPAWRREGDDASRPEDRPRAYKKGASRRTPPSLAVD</sequence>
<accession>A0ABU1JMM3</accession>
<comment type="similarity">
    <text evidence="1">Belongs to the LysR transcriptional regulatory family.</text>
</comment>
<keyword evidence="4" id="KW-0804">Transcription</keyword>
<dbReference type="PANTHER" id="PTHR30537:SF5">
    <property type="entry name" value="HTH-TYPE TRANSCRIPTIONAL ACTIVATOR TTDR-RELATED"/>
    <property type="match status" value="1"/>
</dbReference>
<proteinExistence type="inferred from homology"/>
<gene>
    <name evidence="7" type="ORF">E9232_002387</name>
</gene>
<dbReference type="InterPro" id="IPR058163">
    <property type="entry name" value="LysR-type_TF_proteobact-type"/>
</dbReference>
<evidence type="ECO:0000256" key="4">
    <source>
        <dbReference type="ARBA" id="ARBA00023163"/>
    </source>
</evidence>
<evidence type="ECO:0000313" key="7">
    <source>
        <dbReference type="EMBL" id="MDR6289866.1"/>
    </source>
</evidence>
<keyword evidence="2" id="KW-0805">Transcription regulation</keyword>